<proteinExistence type="predicted"/>
<feature type="transmembrane region" description="Helical" evidence="1">
    <location>
        <begin position="69"/>
        <end position="87"/>
    </location>
</feature>
<dbReference type="Proteomes" id="UP000294685">
    <property type="component" value="Unassembled WGS sequence"/>
</dbReference>
<feature type="transmembrane region" description="Helical" evidence="1">
    <location>
        <begin position="146"/>
        <end position="163"/>
    </location>
</feature>
<feature type="transmembrane region" description="Helical" evidence="1">
    <location>
        <begin position="93"/>
        <end position="111"/>
    </location>
</feature>
<accession>A0ABY2DTA7</accession>
<evidence type="ECO:0000256" key="1">
    <source>
        <dbReference type="SAM" id="Phobius"/>
    </source>
</evidence>
<comment type="caution">
    <text evidence="2">The sequence shown here is derived from an EMBL/GenBank/DDBJ whole genome shotgun (WGS) entry which is preliminary data.</text>
</comment>
<keyword evidence="1" id="KW-0812">Transmembrane</keyword>
<protein>
    <submittedName>
        <fullName evidence="2">Uncharacterized protein</fullName>
    </submittedName>
</protein>
<organism evidence="2 3">
    <name type="scientific">Flavobacterium ranwuense</name>
    <dbReference type="NCBI Taxonomy" id="2541725"/>
    <lineage>
        <taxon>Bacteria</taxon>
        <taxon>Pseudomonadati</taxon>
        <taxon>Bacteroidota</taxon>
        <taxon>Flavobacteriia</taxon>
        <taxon>Flavobacteriales</taxon>
        <taxon>Flavobacteriaceae</taxon>
        <taxon>Flavobacterium</taxon>
    </lineage>
</organism>
<sequence length="166" mass="19554">MCVILNTIMDKDAIKLLEQINNSLTKINVREESNEMMSDTHKFLDKSDRRVENSLDQIQNTFDRIHDKIFNFNNVLIGAFLVLGTFPNNAPHLKLWTIIFPIINMVFMIYIDYRQMEIHRFAAGEQDWTTDERNEYGNKINKQTTLSLFSLFLSLLCLLYLIIKVM</sequence>
<gene>
    <name evidence="2" type="ORF">E0I61_07670</name>
</gene>
<name>A0ABY2DTA7_9FLAO</name>
<reference evidence="2 3" key="1">
    <citation type="submission" date="2019-03" db="EMBL/GenBank/DDBJ databases">
        <title>Novel species of Flavobacterium.</title>
        <authorList>
            <person name="Liu Q."/>
            <person name="Xin Y.-H."/>
        </authorList>
    </citation>
    <scope>NUCLEOTIDE SEQUENCE [LARGE SCALE GENOMIC DNA]</scope>
    <source>
        <strain evidence="2 3">LB2P22</strain>
    </source>
</reference>
<dbReference type="EMBL" id="SMLH01000003">
    <property type="protein sequence ID" value="TDE29840.1"/>
    <property type="molecule type" value="Genomic_DNA"/>
</dbReference>
<evidence type="ECO:0000313" key="3">
    <source>
        <dbReference type="Proteomes" id="UP000294685"/>
    </source>
</evidence>
<keyword evidence="1" id="KW-0472">Membrane</keyword>
<evidence type="ECO:0000313" key="2">
    <source>
        <dbReference type="EMBL" id="TDE29840.1"/>
    </source>
</evidence>
<keyword evidence="1" id="KW-1133">Transmembrane helix</keyword>
<dbReference type="RefSeq" id="WP_132070466.1">
    <property type="nucleotide sequence ID" value="NZ_SMLH01000003.1"/>
</dbReference>
<keyword evidence="3" id="KW-1185">Reference proteome</keyword>